<dbReference type="Pfam" id="PF09506">
    <property type="entry name" value="Salt_tol_Pase"/>
    <property type="match status" value="1"/>
</dbReference>
<dbReference type="EC" id="3.1.3.69" evidence="1"/>
<keyword evidence="1" id="KW-0378">Hydrolase</keyword>
<reference evidence="1 2" key="1">
    <citation type="submission" date="2019-11" db="EMBL/GenBank/DDBJ databases">
        <title>Isolation of a new High Light Tolerant Cyanobacteria.</title>
        <authorList>
            <person name="Dobson Z."/>
            <person name="Vaughn N."/>
            <person name="Vaughn M."/>
            <person name="Fromme P."/>
            <person name="Mazor Y."/>
        </authorList>
    </citation>
    <scope>NUCLEOTIDE SEQUENCE [LARGE SCALE GENOMIC DNA]</scope>
    <source>
        <strain evidence="1 2">0216</strain>
    </source>
</reference>
<dbReference type="GO" id="GO:0050530">
    <property type="term" value="F:glucosylglycerol 3-phosphatase activity"/>
    <property type="evidence" value="ECO:0007669"/>
    <property type="project" value="UniProtKB-EC"/>
</dbReference>
<dbReference type="NCBIfam" id="TIGR02399">
    <property type="entry name" value="salt_tol_Pase"/>
    <property type="match status" value="1"/>
</dbReference>
<dbReference type="Proteomes" id="UP000437131">
    <property type="component" value="Unassembled WGS sequence"/>
</dbReference>
<protein>
    <submittedName>
        <fullName evidence="1">Glucosylglycerol 3-phosphatase</fullName>
        <ecNumber evidence="1">3.1.3.69</ecNumber>
    </submittedName>
</protein>
<sequence length="419" mass="47205">MTYSNLNQFSLSLNHDLCAEKLINTKNKLIIQDLDGVCMGLVKNPLHRVIDFNYVKAARNLHNHFYVLTNGEHIGKFGVNHIIEKSAPNPEIVRKEGYYLSGLAGGGVQWQDNYGKITYPGVKQEELTFLSAIPAIFEERLRNFCQNQAPFLTKEVINEALDAVILVNQVSPTINLNTFFSLFVDHPHLYLALQKEIKALMDELLDKAQKNGLKHSFFLHLAPNLGRDEEGVEIMKEATENDSGTTDFQFMLKGAVKEAGVLYILNHYYYLHTGEYPLGQDFSPQQAPNNHQELVNLVIDKFSPESMPLIMGVGDTVNSQVTWQNGKKIVKRGGSDRNFLQLIQDIGKGFNIDNIIAYVDSSGGEVKNRKPIKVENIDGNLIVTEGIAHPDDPDEPLNVNFVFPEGHRQYCQFFQKITG</sequence>
<proteinExistence type="predicted"/>
<dbReference type="AlphaFoldDB" id="A0A844GR79"/>
<evidence type="ECO:0000313" key="2">
    <source>
        <dbReference type="Proteomes" id="UP000437131"/>
    </source>
</evidence>
<comment type="caution">
    <text evidence="1">The sequence shown here is derived from an EMBL/GenBank/DDBJ whole genome shotgun (WGS) entry which is preliminary data.</text>
</comment>
<evidence type="ECO:0000313" key="1">
    <source>
        <dbReference type="EMBL" id="MTF37439.1"/>
    </source>
</evidence>
<name>A0A844GR79_9CHRO</name>
<organism evidence="1 2">
    <name type="scientific">Cyanobacterium aponinum 0216</name>
    <dbReference type="NCBI Taxonomy" id="2676140"/>
    <lineage>
        <taxon>Bacteria</taxon>
        <taxon>Bacillati</taxon>
        <taxon>Cyanobacteriota</taxon>
        <taxon>Cyanophyceae</taxon>
        <taxon>Oscillatoriophycideae</taxon>
        <taxon>Chroococcales</taxon>
        <taxon>Geminocystaceae</taxon>
        <taxon>Cyanobacterium</taxon>
    </lineage>
</organism>
<dbReference type="InterPro" id="IPR012765">
    <property type="entry name" value="GGPPase"/>
</dbReference>
<accession>A0A844GR79</accession>
<dbReference type="EMBL" id="WMIA01000001">
    <property type="protein sequence ID" value="MTF37439.1"/>
    <property type="molecule type" value="Genomic_DNA"/>
</dbReference>
<dbReference type="RefSeq" id="WP_155082387.1">
    <property type="nucleotide sequence ID" value="NZ_WMIA01000001.1"/>
</dbReference>
<gene>
    <name evidence="1" type="primary">stpA</name>
    <name evidence="1" type="ORF">GGC33_00610</name>
</gene>